<dbReference type="EMBL" id="KB468124">
    <property type="protein sequence ID" value="PCH42352.1"/>
    <property type="molecule type" value="Genomic_DNA"/>
</dbReference>
<keyword evidence="2" id="KW-1185">Reference proteome</keyword>
<protein>
    <submittedName>
        <fullName evidence="1">Uncharacterized protein</fullName>
    </submittedName>
</protein>
<dbReference type="AlphaFoldDB" id="A0A2H3JJJ7"/>
<name>A0A2H3JJJ7_WOLCO</name>
<evidence type="ECO:0000313" key="1">
    <source>
        <dbReference type="EMBL" id="PCH42352.1"/>
    </source>
</evidence>
<organism evidence="1 2">
    <name type="scientific">Wolfiporia cocos (strain MD-104)</name>
    <name type="common">Brown rot fungus</name>
    <dbReference type="NCBI Taxonomy" id="742152"/>
    <lineage>
        <taxon>Eukaryota</taxon>
        <taxon>Fungi</taxon>
        <taxon>Dikarya</taxon>
        <taxon>Basidiomycota</taxon>
        <taxon>Agaricomycotina</taxon>
        <taxon>Agaricomycetes</taxon>
        <taxon>Polyporales</taxon>
        <taxon>Phaeolaceae</taxon>
        <taxon>Wolfiporia</taxon>
    </lineage>
</organism>
<gene>
    <name evidence="1" type="ORF">WOLCODRAFT_25322</name>
</gene>
<evidence type="ECO:0000313" key="2">
    <source>
        <dbReference type="Proteomes" id="UP000218811"/>
    </source>
</evidence>
<accession>A0A2H3JJJ7</accession>
<dbReference type="Proteomes" id="UP000218811">
    <property type="component" value="Unassembled WGS sequence"/>
</dbReference>
<reference evidence="1 2" key="1">
    <citation type="journal article" date="2012" name="Science">
        <title>The Paleozoic origin of enzymatic lignin decomposition reconstructed from 31 fungal genomes.</title>
        <authorList>
            <person name="Floudas D."/>
            <person name="Binder M."/>
            <person name="Riley R."/>
            <person name="Barry K."/>
            <person name="Blanchette R.A."/>
            <person name="Henrissat B."/>
            <person name="Martinez A.T."/>
            <person name="Otillar R."/>
            <person name="Spatafora J.W."/>
            <person name="Yadav J.S."/>
            <person name="Aerts A."/>
            <person name="Benoit I."/>
            <person name="Boyd A."/>
            <person name="Carlson A."/>
            <person name="Copeland A."/>
            <person name="Coutinho P.M."/>
            <person name="de Vries R.P."/>
            <person name="Ferreira P."/>
            <person name="Findley K."/>
            <person name="Foster B."/>
            <person name="Gaskell J."/>
            <person name="Glotzer D."/>
            <person name="Gorecki P."/>
            <person name="Heitman J."/>
            <person name="Hesse C."/>
            <person name="Hori C."/>
            <person name="Igarashi K."/>
            <person name="Jurgens J.A."/>
            <person name="Kallen N."/>
            <person name="Kersten P."/>
            <person name="Kohler A."/>
            <person name="Kuees U."/>
            <person name="Kumar T.K.A."/>
            <person name="Kuo A."/>
            <person name="LaButti K."/>
            <person name="Larrondo L.F."/>
            <person name="Lindquist E."/>
            <person name="Ling A."/>
            <person name="Lombard V."/>
            <person name="Lucas S."/>
            <person name="Lundell T."/>
            <person name="Martin R."/>
            <person name="McLaughlin D.J."/>
            <person name="Morgenstern I."/>
            <person name="Morin E."/>
            <person name="Murat C."/>
            <person name="Nagy L.G."/>
            <person name="Nolan M."/>
            <person name="Ohm R.A."/>
            <person name="Patyshakuliyeva A."/>
            <person name="Rokas A."/>
            <person name="Ruiz-Duenas F.J."/>
            <person name="Sabat G."/>
            <person name="Salamov A."/>
            <person name="Samejima M."/>
            <person name="Schmutz J."/>
            <person name="Slot J.C."/>
            <person name="St John F."/>
            <person name="Stenlid J."/>
            <person name="Sun H."/>
            <person name="Sun S."/>
            <person name="Syed K."/>
            <person name="Tsang A."/>
            <person name="Wiebenga A."/>
            <person name="Young D."/>
            <person name="Pisabarro A."/>
            <person name="Eastwood D.C."/>
            <person name="Martin F."/>
            <person name="Cullen D."/>
            <person name="Grigoriev I.V."/>
            <person name="Hibbett D.S."/>
        </authorList>
    </citation>
    <scope>NUCLEOTIDE SEQUENCE [LARGE SCALE GENOMIC DNA]</scope>
    <source>
        <strain evidence="1 2">MD-104</strain>
    </source>
</reference>
<proteinExistence type="predicted"/>
<sequence>MRRPRVLAILDTPDERVPEMIQILVALSVKNPAIGYRAARVSIRDGVPTAMSGRINYDSR</sequence>